<dbReference type="Pfam" id="PF00535">
    <property type="entry name" value="Glycos_transf_2"/>
    <property type="match status" value="1"/>
</dbReference>
<feature type="domain" description="Glycosyltransferase 2-like" evidence="5">
    <location>
        <begin position="32"/>
        <end position="172"/>
    </location>
</feature>
<dbReference type="InterPro" id="IPR029044">
    <property type="entry name" value="Nucleotide-diphossugar_trans"/>
</dbReference>
<comment type="pathway">
    <text evidence="1">Cell wall biogenesis; cell wall polysaccharide biosynthesis.</text>
</comment>
<keyword evidence="7" id="KW-1185">Reference proteome</keyword>
<keyword evidence="3 6" id="KW-0328">Glycosyltransferase</keyword>
<evidence type="ECO:0000313" key="6">
    <source>
        <dbReference type="EMBL" id="MFI7588593.1"/>
    </source>
</evidence>
<dbReference type="InterPro" id="IPR001173">
    <property type="entry name" value="Glyco_trans_2-like"/>
</dbReference>
<comment type="similarity">
    <text evidence="2">Belongs to the glycosyltransferase 2 family.</text>
</comment>
<evidence type="ECO:0000313" key="7">
    <source>
        <dbReference type="Proteomes" id="UP001612915"/>
    </source>
</evidence>
<comment type="caution">
    <text evidence="6">The sequence shown here is derived from an EMBL/GenBank/DDBJ whole genome shotgun (WGS) entry which is preliminary data.</text>
</comment>
<evidence type="ECO:0000256" key="1">
    <source>
        <dbReference type="ARBA" id="ARBA00004776"/>
    </source>
</evidence>
<dbReference type="PANTHER" id="PTHR43179">
    <property type="entry name" value="RHAMNOSYLTRANSFERASE WBBL"/>
    <property type="match status" value="1"/>
</dbReference>
<dbReference type="GO" id="GO:0016757">
    <property type="term" value="F:glycosyltransferase activity"/>
    <property type="evidence" value="ECO:0007669"/>
    <property type="project" value="UniProtKB-KW"/>
</dbReference>
<dbReference type="PANTHER" id="PTHR43179:SF12">
    <property type="entry name" value="GALACTOFURANOSYLTRANSFERASE GLFT2"/>
    <property type="match status" value="1"/>
</dbReference>
<evidence type="ECO:0000256" key="3">
    <source>
        <dbReference type="ARBA" id="ARBA00022676"/>
    </source>
</evidence>
<dbReference type="Gene3D" id="3.90.550.10">
    <property type="entry name" value="Spore Coat Polysaccharide Biosynthesis Protein SpsA, Chain A"/>
    <property type="match status" value="1"/>
</dbReference>
<evidence type="ECO:0000256" key="2">
    <source>
        <dbReference type="ARBA" id="ARBA00006739"/>
    </source>
</evidence>
<proteinExistence type="inferred from homology"/>
<dbReference type="EMBL" id="JBITLV010000005">
    <property type="protein sequence ID" value="MFI7588593.1"/>
    <property type="molecule type" value="Genomic_DNA"/>
</dbReference>
<keyword evidence="4 6" id="KW-0808">Transferase</keyword>
<reference evidence="6 7" key="1">
    <citation type="submission" date="2024-10" db="EMBL/GenBank/DDBJ databases">
        <title>The Natural Products Discovery Center: Release of the First 8490 Sequenced Strains for Exploring Actinobacteria Biosynthetic Diversity.</title>
        <authorList>
            <person name="Kalkreuter E."/>
            <person name="Kautsar S.A."/>
            <person name="Yang D."/>
            <person name="Bader C.D."/>
            <person name="Teijaro C.N."/>
            <person name="Fluegel L."/>
            <person name="Davis C.M."/>
            <person name="Simpson J.R."/>
            <person name="Lauterbach L."/>
            <person name="Steele A.D."/>
            <person name="Gui C."/>
            <person name="Meng S."/>
            <person name="Li G."/>
            <person name="Viehrig K."/>
            <person name="Ye F."/>
            <person name="Su P."/>
            <person name="Kiefer A.F."/>
            <person name="Nichols A."/>
            <person name="Cepeda A.J."/>
            <person name="Yan W."/>
            <person name="Fan B."/>
            <person name="Jiang Y."/>
            <person name="Adhikari A."/>
            <person name="Zheng C.-J."/>
            <person name="Schuster L."/>
            <person name="Cowan T.M."/>
            <person name="Smanski M.J."/>
            <person name="Chevrette M.G."/>
            <person name="De Carvalho L.P.S."/>
            <person name="Shen B."/>
        </authorList>
    </citation>
    <scope>NUCLEOTIDE SEQUENCE [LARGE SCALE GENOMIC DNA]</scope>
    <source>
        <strain evidence="6 7">NPDC049639</strain>
    </source>
</reference>
<accession>A0ABW8ARK3</accession>
<protein>
    <submittedName>
        <fullName evidence="6">Glycosyltransferase family 2 protein</fullName>
        <ecNumber evidence="6">2.4.-.-</ecNumber>
    </submittedName>
</protein>
<evidence type="ECO:0000259" key="5">
    <source>
        <dbReference type="Pfam" id="PF00535"/>
    </source>
</evidence>
<dbReference type="EC" id="2.4.-.-" evidence="6"/>
<dbReference type="SUPFAM" id="SSF53448">
    <property type="entry name" value="Nucleotide-diphospho-sugar transferases"/>
    <property type="match status" value="1"/>
</dbReference>
<sequence length="303" mass="33413">MDEAVDPTGTAEAAPPQVARFGVVVLTQGKRPDDLHRALESLLAQRGVEIDAVVVGNGWEPTGLPPGVRGLGLPENLGIPAGRNAGVPHVRGELLFFLDDDASLPTPDTLARLAAKFAADSSLGLIQPRVEAADGTPAPRRWTPRLRVGDPARSSDVVAVWEGGVAMRRSVFDATDGWPGEFWYAHEGIELAWRVWDAGYRVFYDGDIVVNHPVIAPTRHGEYYRLSARNRVWLARRNLPFPVGVLYVSVWALITAVRLRKRADAREVAKGYWEGVRDEAGGRRRISWRTVWRMTRAGRPPVI</sequence>
<name>A0ABW8ARK3_9ACTN</name>
<evidence type="ECO:0000256" key="4">
    <source>
        <dbReference type="ARBA" id="ARBA00022679"/>
    </source>
</evidence>
<dbReference type="RefSeq" id="WP_398282454.1">
    <property type="nucleotide sequence ID" value="NZ_JBITLV010000005.1"/>
</dbReference>
<gene>
    <name evidence="6" type="ORF">ACIB24_16100</name>
</gene>
<organism evidence="6 7">
    <name type="scientific">Spongisporangium articulatum</name>
    <dbReference type="NCBI Taxonomy" id="3362603"/>
    <lineage>
        <taxon>Bacteria</taxon>
        <taxon>Bacillati</taxon>
        <taxon>Actinomycetota</taxon>
        <taxon>Actinomycetes</taxon>
        <taxon>Kineosporiales</taxon>
        <taxon>Kineosporiaceae</taxon>
        <taxon>Spongisporangium</taxon>
    </lineage>
</organism>
<dbReference type="Proteomes" id="UP001612915">
    <property type="component" value="Unassembled WGS sequence"/>
</dbReference>